<dbReference type="PANTHER" id="PTHR35177:SF2">
    <property type="entry name" value="HYDROGENASE MATURATION FACTOR HYBG"/>
    <property type="match status" value="1"/>
</dbReference>
<dbReference type="FunFam" id="2.30.30.140:FF:000022">
    <property type="entry name" value="Hydrogenase assembly chaperone HybG"/>
    <property type="match status" value="1"/>
</dbReference>
<dbReference type="PANTHER" id="PTHR35177">
    <property type="entry name" value="HYDROGENASE MATURATION FACTOR HYBG"/>
    <property type="match status" value="1"/>
</dbReference>
<evidence type="ECO:0000256" key="1">
    <source>
        <dbReference type="ARBA" id="ARBA00006018"/>
    </source>
</evidence>
<dbReference type="EMBL" id="MFNE01000053">
    <property type="protein sequence ID" value="OGG93102.1"/>
    <property type="molecule type" value="Genomic_DNA"/>
</dbReference>
<dbReference type="PRINTS" id="PR00445">
    <property type="entry name" value="HUPFHYPC"/>
</dbReference>
<dbReference type="STRING" id="1817772.A2527_14345"/>
<evidence type="ECO:0000313" key="2">
    <source>
        <dbReference type="EMBL" id="OGG93102.1"/>
    </source>
</evidence>
<dbReference type="NCBIfam" id="TIGR00074">
    <property type="entry name" value="hypC_hupF"/>
    <property type="match status" value="1"/>
</dbReference>
<gene>
    <name evidence="2" type="ORF">A2527_14345</name>
</gene>
<dbReference type="Proteomes" id="UP000178449">
    <property type="component" value="Unassembled WGS sequence"/>
</dbReference>
<dbReference type="InterPro" id="IPR001109">
    <property type="entry name" value="Hydrogenase_HupF/HypC"/>
</dbReference>
<dbReference type="GO" id="GO:1902670">
    <property type="term" value="F:carbon dioxide binding"/>
    <property type="evidence" value="ECO:0007669"/>
    <property type="project" value="TreeGrafter"/>
</dbReference>
<sequence length="76" mass="8250">MCQAIPGEVLAITPNSQPLVGRVDFRGMVREICLDCVPDVAIGEFVIVHAGFAISKMDKEEAKKTLELFDILDSAS</sequence>
<evidence type="ECO:0008006" key="4">
    <source>
        <dbReference type="Google" id="ProtNLM"/>
    </source>
</evidence>
<dbReference type="AlphaFoldDB" id="A0A1F6G4V8"/>
<dbReference type="Pfam" id="PF01455">
    <property type="entry name" value="HupF_HypC"/>
    <property type="match status" value="1"/>
</dbReference>
<dbReference type="SUPFAM" id="SSF159127">
    <property type="entry name" value="HupF/HypC-like"/>
    <property type="match status" value="1"/>
</dbReference>
<name>A0A1F6G4V8_9PROT</name>
<evidence type="ECO:0000313" key="3">
    <source>
        <dbReference type="Proteomes" id="UP000178449"/>
    </source>
</evidence>
<dbReference type="GO" id="GO:0051604">
    <property type="term" value="P:protein maturation"/>
    <property type="evidence" value="ECO:0007669"/>
    <property type="project" value="TreeGrafter"/>
</dbReference>
<proteinExistence type="inferred from homology"/>
<organism evidence="2 3">
    <name type="scientific">Candidatus Lambdaproteobacteria bacterium RIFOXYD2_FULL_50_16</name>
    <dbReference type="NCBI Taxonomy" id="1817772"/>
    <lineage>
        <taxon>Bacteria</taxon>
        <taxon>Pseudomonadati</taxon>
        <taxon>Pseudomonadota</taxon>
        <taxon>Candidatus Lambdaproteobacteria</taxon>
    </lineage>
</organism>
<protein>
    <recommendedName>
        <fullName evidence="4">Hydrogenase assembly protein HypC</fullName>
    </recommendedName>
</protein>
<comment type="caution">
    <text evidence="2">The sequence shown here is derived from an EMBL/GenBank/DDBJ whole genome shotgun (WGS) entry which is preliminary data.</text>
</comment>
<dbReference type="GO" id="GO:0005506">
    <property type="term" value="F:iron ion binding"/>
    <property type="evidence" value="ECO:0007669"/>
    <property type="project" value="TreeGrafter"/>
</dbReference>
<accession>A0A1F6G4V8</accession>
<dbReference type="Gene3D" id="2.30.30.140">
    <property type="match status" value="1"/>
</dbReference>
<reference evidence="2 3" key="1">
    <citation type="journal article" date="2016" name="Nat. Commun.">
        <title>Thousands of microbial genomes shed light on interconnected biogeochemical processes in an aquifer system.</title>
        <authorList>
            <person name="Anantharaman K."/>
            <person name="Brown C.T."/>
            <person name="Hug L.A."/>
            <person name="Sharon I."/>
            <person name="Castelle C.J."/>
            <person name="Probst A.J."/>
            <person name="Thomas B.C."/>
            <person name="Singh A."/>
            <person name="Wilkins M.J."/>
            <person name="Karaoz U."/>
            <person name="Brodie E.L."/>
            <person name="Williams K.H."/>
            <person name="Hubbard S.S."/>
            <person name="Banfield J.F."/>
        </authorList>
    </citation>
    <scope>NUCLEOTIDE SEQUENCE [LARGE SCALE GENOMIC DNA]</scope>
</reference>
<comment type="similarity">
    <text evidence="1">Belongs to the HupF/HypC family.</text>
</comment>